<reference evidence="1" key="1">
    <citation type="submission" date="2021-03" db="EMBL/GenBank/DDBJ databases">
        <authorList>
            <person name="Ayuk M.A."/>
            <person name="Robinson C.J."/>
            <person name="Anderson W.A."/>
            <person name="Gugssa A."/>
            <person name="Somiranjan G."/>
            <person name="Allen-Mcfarlane R.F."/>
            <person name="Moore M."/>
            <person name="Davis A."/>
            <person name="Oduguwa K."/>
            <person name="Anike A.C."/>
            <person name="Hodgson K."/>
            <person name="Anozie O.M."/>
            <person name="Anyia G."/>
            <person name="Belai M.H."/>
            <person name="Britford J.S."/>
            <person name="Brown T.M."/>
            <person name="Bushrod L.M."/>
            <person name="Cason K.M."/>
            <person name="Clark A.S."/>
            <person name="Clay C.B."/>
            <person name="Dykes K.M."/>
            <person name="Gary T.D."/>
            <person name="Graham K.R."/>
            <person name="Green I.M."/>
            <person name="Hill I.C."/>
            <person name="Jarmon D.A."/>
            <person name="Mason C.D."/>
            <person name="Mongo I."/>
            <person name="Sims A.M."/>
            <person name="Tailey I.L."/>
            <person name="Tate L."/>
            <person name="Toingar J.A."/>
            <person name="Townsend M."/>
            <person name="Young J.A."/>
            <person name="Le K.B."/>
            <person name="Garlena R.A."/>
            <person name="Russell D.A."/>
            <person name="Jacobs-Sera D."/>
            <person name="Hatfull G.F."/>
        </authorList>
    </citation>
    <scope>NUCLEOTIDE SEQUENCE</scope>
</reference>
<accession>A0A8F3IN75</accession>
<organism evidence="1 2">
    <name type="scientific">Mycobacterium phage Burton</name>
    <dbReference type="NCBI Taxonomy" id="2836019"/>
    <lineage>
        <taxon>Viruses</taxon>
        <taxon>Duplodnaviria</taxon>
        <taxon>Heunggongvirae</taxon>
        <taxon>Uroviricota</taxon>
        <taxon>Caudoviricetes</taxon>
        <taxon>Fromanvirus</taxon>
        <taxon>Fromanvirus museum</taxon>
    </lineage>
</organism>
<dbReference type="EMBL" id="MW712732">
    <property type="protein sequence ID" value="QWY81041.1"/>
    <property type="molecule type" value="Genomic_DNA"/>
</dbReference>
<proteinExistence type="predicted"/>
<sequence length="685" mass="74253">MASRLLDPDTLVELEGVNGEWFDLTNGTEGIYLATEVTGLLDPPVKATYEEPGNFPGARYLNHRVLRRDLVFGVEILNDENDETWLRRDSAWRKAWSFKRDAKLHITTGESGHRYLKVRLFESPTTDMVTDPRGREVNITKMVVVAGDPFWYEDDVVYPIEVQEDTTFDPNPLPWPWPQPELPVEDIEITVPNANPTDNIIWPKWTLPGSSEKPAEPYIPGLPWLGAPKSPATLWTVPDYKLDLDEDEDPSLGTRRIRMPGQIGGLRVEEVQQIYIDGRPTGGTFKIGYGDEWTEPIAYNATPNEVRAALIALSGISANDVEVSLGGATNEVQTVRLKGGALGGTFTLSLGSETTVGIPFNASDADLQGALVGLDSIGSADVRVKSTKINEIQLVELVGEPTSGSFTLTLDGQTTAPIAYNAPPATVAARIADLPNIDGNYVKVEGLNERFHSPYRITFGEAQSQGVITDIISGIIDFIGGLFDGNASGKGVGGIDIDEMTGDVGTLSGGAGLDVQVTTEQDGDRLYVVSFQRAAGGLNLPQLAGNASGLEGDDLSIETATNVDGGRPYVVRFTDDLQGVDVPTMTVDTDGLTGGYEVGSRVVVLREGYTYPAENVVVDSDPREEQVSSESGSPIWERMNSVRFLHYIPPYTGEVTFKLSVSGAVPGQIATLRLPRAWSRPWGLE</sequence>
<dbReference type="Proteomes" id="UP000693687">
    <property type="component" value="Segment"/>
</dbReference>
<evidence type="ECO:0000313" key="2">
    <source>
        <dbReference type="Proteomes" id="UP000693687"/>
    </source>
</evidence>
<protein>
    <submittedName>
        <fullName evidence="1">Minor tail protein</fullName>
    </submittedName>
</protein>
<evidence type="ECO:0000313" key="1">
    <source>
        <dbReference type="EMBL" id="QWY81041.1"/>
    </source>
</evidence>
<gene>
    <name evidence="1" type="primary">26</name>
    <name evidence="1" type="ORF">SEA_BURTON_26</name>
</gene>
<name>A0A8F3IN75_9CAUD</name>